<dbReference type="Proteomes" id="UP000001937">
    <property type="component" value="Chromosome"/>
</dbReference>
<protein>
    <recommendedName>
        <fullName evidence="1">Thiopeptide-type bacteriocin biosynthesis domain-containing protein</fullName>
    </recommendedName>
</protein>
<feature type="domain" description="Thiopeptide-type bacteriocin biosynthesis" evidence="1">
    <location>
        <begin position="11"/>
        <end position="258"/>
    </location>
</feature>
<dbReference type="Pfam" id="PF14028">
    <property type="entry name" value="Lant_dehydr_C"/>
    <property type="match status" value="1"/>
</dbReference>
<evidence type="ECO:0000259" key="1">
    <source>
        <dbReference type="Pfam" id="PF14028"/>
    </source>
</evidence>
<organism evidence="2 3">
    <name type="scientific">Frankia casuarinae (strain DSM 45818 / CECT 9043 / HFP020203 / CcI3)</name>
    <dbReference type="NCBI Taxonomy" id="106370"/>
    <lineage>
        <taxon>Bacteria</taxon>
        <taxon>Bacillati</taxon>
        <taxon>Actinomycetota</taxon>
        <taxon>Actinomycetes</taxon>
        <taxon>Frankiales</taxon>
        <taxon>Frankiaceae</taxon>
        <taxon>Frankia</taxon>
    </lineage>
</organism>
<dbReference type="STRING" id="106370.Francci3_3996"/>
<dbReference type="EMBL" id="CP000249">
    <property type="protein sequence ID" value="ABD13346.1"/>
    <property type="molecule type" value="Genomic_DNA"/>
</dbReference>
<name>Q2J5U6_FRACC</name>
<dbReference type="HOGENOM" id="CLU_959484_0_0_11"/>
<proteinExistence type="predicted"/>
<gene>
    <name evidence="2" type="ordered locus">Francci3_3996</name>
</gene>
<dbReference type="AlphaFoldDB" id="Q2J5U6"/>
<keyword evidence="3" id="KW-1185">Reference proteome</keyword>
<dbReference type="NCBIfam" id="TIGR03891">
    <property type="entry name" value="thiopep_ocin"/>
    <property type="match status" value="1"/>
</dbReference>
<evidence type="ECO:0000313" key="2">
    <source>
        <dbReference type="EMBL" id="ABD13346.1"/>
    </source>
</evidence>
<sequence length="265" mass="29462">MERPAVEETPWKQVNITYPAEDPAERERQAIAHLTEILPPAEAGGLITSWWFIRKGPWRIRYLLTDTAGGRHSDATDPLHPLLTKGVIWTDDIYEPEVHAFGGPASMDLAHSLFHADSRRLLSALGDGCTDRRERSLLLCTKLMRAAGLDINEQGDVWARVAEQRAALAGVPPDPQIWASFTWDVRRLLLGDARADLTDGDWLTAFHETGRALRTLRENGQLTRGIRSTIALHVIFHWNRIGLAATTQATLARAAKEAVFDNAPG</sequence>
<dbReference type="KEGG" id="fra:Francci3_3996"/>
<dbReference type="InterPro" id="IPR023809">
    <property type="entry name" value="Thiopep_bacteriocin_synth_dom"/>
</dbReference>
<dbReference type="eggNOG" id="COG2518">
    <property type="taxonomic scope" value="Bacteria"/>
</dbReference>
<reference evidence="2 3" key="1">
    <citation type="journal article" date="2007" name="Genome Res.">
        <title>Genome characteristics of facultatively symbiotic Frankia sp. strains reflect host range and host plant biogeography.</title>
        <authorList>
            <person name="Normand P."/>
            <person name="Lapierre P."/>
            <person name="Tisa L.S."/>
            <person name="Gogarten J.P."/>
            <person name="Alloisio N."/>
            <person name="Bagnarol E."/>
            <person name="Bassi C.A."/>
            <person name="Berry A.M."/>
            <person name="Bickhart D.M."/>
            <person name="Choisne N."/>
            <person name="Couloux A."/>
            <person name="Cournoyer B."/>
            <person name="Cruveiller S."/>
            <person name="Daubin V."/>
            <person name="Demange N."/>
            <person name="Francino M.P."/>
            <person name="Goltsman E."/>
            <person name="Huang Y."/>
            <person name="Kopp O.R."/>
            <person name="Labarre L."/>
            <person name="Lapidus A."/>
            <person name="Lavire C."/>
            <person name="Marechal J."/>
            <person name="Martinez M."/>
            <person name="Mastronunzio J.E."/>
            <person name="Mullin B.C."/>
            <person name="Niemann J."/>
            <person name="Pujic P."/>
            <person name="Rawnsley T."/>
            <person name="Rouy Z."/>
            <person name="Schenowitz C."/>
            <person name="Sellstedt A."/>
            <person name="Tavares F."/>
            <person name="Tomkins J.P."/>
            <person name="Vallenet D."/>
            <person name="Valverde C."/>
            <person name="Wall L.G."/>
            <person name="Wang Y."/>
            <person name="Medigue C."/>
            <person name="Benson D.R."/>
        </authorList>
    </citation>
    <scope>NUCLEOTIDE SEQUENCE [LARGE SCALE GENOMIC DNA]</scope>
    <source>
        <strain evidence="3">DSM 45818 / CECT 9043 / CcI3</strain>
    </source>
</reference>
<dbReference type="PhylomeDB" id="Q2J5U6"/>
<accession>Q2J5U6</accession>
<evidence type="ECO:0000313" key="3">
    <source>
        <dbReference type="Proteomes" id="UP000001937"/>
    </source>
</evidence>